<dbReference type="PROSITE" id="PS00911">
    <property type="entry name" value="DHODEHASE_1"/>
    <property type="match status" value="1"/>
</dbReference>
<name>U2GA57_9BACT</name>
<evidence type="ECO:0000313" key="17">
    <source>
        <dbReference type="Proteomes" id="UP000016627"/>
    </source>
</evidence>
<evidence type="ECO:0000256" key="2">
    <source>
        <dbReference type="ARBA" id="ARBA00003125"/>
    </source>
</evidence>
<gene>
    <name evidence="16" type="ORF">ATCC51562_1830</name>
</gene>
<comment type="function">
    <text evidence="2">Catalyzes the conversion of dihydroorotate to orotate with quinone as electron acceptor.</text>
</comment>
<dbReference type="GO" id="GO:0006207">
    <property type="term" value="P:'de novo' pyrimidine nucleobase biosynthetic process"/>
    <property type="evidence" value="ECO:0007669"/>
    <property type="project" value="UniProtKB-UniRule"/>
</dbReference>
<protein>
    <recommendedName>
        <fullName evidence="7 14">Dihydroorotate dehydrogenase (quinone)</fullName>
        <ecNumber evidence="6 14">1.3.5.2</ecNumber>
    </recommendedName>
</protein>
<accession>U2GA57</accession>
<evidence type="ECO:0000256" key="7">
    <source>
        <dbReference type="ARBA" id="ARBA00018366"/>
    </source>
</evidence>
<dbReference type="NCBIfam" id="TIGR01036">
    <property type="entry name" value="pyrD_sub2"/>
    <property type="match status" value="1"/>
</dbReference>
<evidence type="ECO:0000256" key="3">
    <source>
        <dbReference type="ARBA" id="ARBA00004370"/>
    </source>
</evidence>
<evidence type="ECO:0000256" key="14">
    <source>
        <dbReference type="NCBIfam" id="TIGR01036"/>
    </source>
</evidence>
<keyword evidence="8" id="KW-0285">Flavoprotein</keyword>
<evidence type="ECO:0000256" key="10">
    <source>
        <dbReference type="ARBA" id="ARBA00022975"/>
    </source>
</evidence>
<comment type="pathway">
    <text evidence="4">Pyrimidine metabolism; UMP biosynthesis via de novo pathway; orotate from (S)-dihydroorotate (quinone route): step 1/1.</text>
</comment>
<dbReference type="NCBIfam" id="NF003649">
    <property type="entry name" value="PRK05286.2-2"/>
    <property type="match status" value="1"/>
</dbReference>
<sequence length="372" mass="41047">MLRFAQNFRHFKEVKMSLNYETLKSIFFKFDPETAHKIAELAMIGANKIFPGSLSFVANKCVVDDNALKQNLFSSTYHNPVGIAGGFDKNATMFGALTALGFGYLEFGTFTPKPQPGNDKPRLFRLIDEESIQNAMGFNNDGCEAVKNRVKKLYPYTLPIWANIGKNKVTPNEDAIKDYEILVREFSEICDTFVINVSSPNTPNLRALQDESFIKELFSVILPLTKKPIIFKIAPDMSHEDAIKLCSCAVENGASGVLVSNTSVDYSLSHSSNLKDFGGLSGKVIAKKSKEIFKAVANELYGKTTLIACGGIDSGAEAYERIKMGANLVQIFTSFIFKGPMIARDINLEILELLKRDGFASISEAVGIDVKK</sequence>
<dbReference type="PROSITE" id="PS00912">
    <property type="entry name" value="DHODEHASE_2"/>
    <property type="match status" value="1"/>
</dbReference>
<comment type="similarity">
    <text evidence="5">Belongs to the dihydroorotate dehydrogenase family. Type 2 subfamily.</text>
</comment>
<dbReference type="Pfam" id="PF01180">
    <property type="entry name" value="DHO_dh"/>
    <property type="match status" value="1"/>
</dbReference>
<dbReference type="EMBL" id="ANNI01000012">
    <property type="protein sequence ID" value="ERJ24964.1"/>
    <property type="molecule type" value="Genomic_DNA"/>
</dbReference>
<feature type="domain" description="Dihydroorotate dehydrogenase catalytic" evidence="15">
    <location>
        <begin position="68"/>
        <end position="354"/>
    </location>
</feature>
<dbReference type="UniPathway" id="UPA00070">
    <property type="reaction ID" value="UER00946"/>
</dbReference>
<dbReference type="InterPro" id="IPR005720">
    <property type="entry name" value="Dihydroorotate_DH_cat"/>
</dbReference>
<dbReference type="NCBIfam" id="NF003652">
    <property type="entry name" value="PRK05286.2-5"/>
    <property type="match status" value="1"/>
</dbReference>
<evidence type="ECO:0000256" key="4">
    <source>
        <dbReference type="ARBA" id="ARBA00005161"/>
    </source>
</evidence>
<dbReference type="eggNOG" id="COG0167">
    <property type="taxonomic scope" value="Bacteria"/>
</dbReference>
<dbReference type="CDD" id="cd04738">
    <property type="entry name" value="DHOD_2_like"/>
    <property type="match status" value="1"/>
</dbReference>
<comment type="catalytic activity">
    <reaction evidence="13">
        <text>(S)-dihydroorotate + a quinone = orotate + a quinol</text>
        <dbReference type="Rhea" id="RHEA:30187"/>
        <dbReference type="ChEBI" id="CHEBI:24646"/>
        <dbReference type="ChEBI" id="CHEBI:30839"/>
        <dbReference type="ChEBI" id="CHEBI:30864"/>
        <dbReference type="ChEBI" id="CHEBI:132124"/>
        <dbReference type="EC" id="1.3.5.2"/>
    </reaction>
</comment>
<proteinExistence type="inferred from homology"/>
<evidence type="ECO:0000256" key="11">
    <source>
        <dbReference type="ARBA" id="ARBA00023002"/>
    </source>
</evidence>
<comment type="subcellular location">
    <subcellularLocation>
        <location evidence="3">Membrane</location>
    </subcellularLocation>
</comment>
<keyword evidence="9" id="KW-0288">FMN</keyword>
<dbReference type="PANTHER" id="PTHR48109">
    <property type="entry name" value="DIHYDROOROTATE DEHYDROGENASE (QUINONE), MITOCHONDRIAL-RELATED"/>
    <property type="match status" value="1"/>
</dbReference>
<evidence type="ECO:0000256" key="8">
    <source>
        <dbReference type="ARBA" id="ARBA00022630"/>
    </source>
</evidence>
<dbReference type="GO" id="GO:0106430">
    <property type="term" value="F:dihydroorotate dehydrogenase (quinone) activity"/>
    <property type="evidence" value="ECO:0007669"/>
    <property type="project" value="UniProtKB-EC"/>
</dbReference>
<comment type="caution">
    <text evidence="16">The sequence shown here is derived from an EMBL/GenBank/DDBJ whole genome shotgun (WGS) entry which is preliminary data.</text>
</comment>
<dbReference type="GO" id="GO:0005886">
    <property type="term" value="C:plasma membrane"/>
    <property type="evidence" value="ECO:0007669"/>
    <property type="project" value="TreeGrafter"/>
</dbReference>
<dbReference type="EC" id="1.3.5.2" evidence="6 14"/>
<evidence type="ECO:0000256" key="9">
    <source>
        <dbReference type="ARBA" id="ARBA00022643"/>
    </source>
</evidence>
<keyword evidence="12" id="KW-0472">Membrane</keyword>
<evidence type="ECO:0000313" key="16">
    <source>
        <dbReference type="EMBL" id="ERJ24964.1"/>
    </source>
</evidence>
<evidence type="ECO:0000256" key="5">
    <source>
        <dbReference type="ARBA" id="ARBA00005359"/>
    </source>
</evidence>
<organism evidence="16 17">
    <name type="scientific">Campylobacter concisus ATCC 51562</name>
    <dbReference type="NCBI Taxonomy" id="1242969"/>
    <lineage>
        <taxon>Bacteria</taxon>
        <taxon>Pseudomonadati</taxon>
        <taxon>Campylobacterota</taxon>
        <taxon>Epsilonproteobacteria</taxon>
        <taxon>Campylobacterales</taxon>
        <taxon>Campylobacteraceae</taxon>
        <taxon>Campylobacter</taxon>
    </lineage>
</organism>
<dbReference type="Gene3D" id="3.20.20.70">
    <property type="entry name" value="Aldolase class I"/>
    <property type="match status" value="1"/>
</dbReference>
<dbReference type="AlphaFoldDB" id="U2GA57"/>
<dbReference type="SUPFAM" id="SSF51395">
    <property type="entry name" value="FMN-linked oxidoreductases"/>
    <property type="match status" value="1"/>
</dbReference>
<evidence type="ECO:0000256" key="12">
    <source>
        <dbReference type="ARBA" id="ARBA00023136"/>
    </source>
</evidence>
<keyword evidence="11" id="KW-0560">Oxidoreductase</keyword>
<evidence type="ECO:0000256" key="13">
    <source>
        <dbReference type="ARBA" id="ARBA00048639"/>
    </source>
</evidence>
<comment type="cofactor">
    <cofactor evidence="1">
        <name>FMN</name>
        <dbReference type="ChEBI" id="CHEBI:58210"/>
    </cofactor>
</comment>
<dbReference type="Proteomes" id="UP000016627">
    <property type="component" value="Unassembled WGS sequence"/>
</dbReference>
<keyword evidence="10" id="KW-0665">Pyrimidine biosynthesis</keyword>
<reference evidence="16 17" key="1">
    <citation type="journal article" date="2013" name="BMC Genomics">
        <title>Comparative genomics of Campylobacter concisus isolates reveals genetic diversity and provides insights into disease association.</title>
        <authorList>
            <person name="Deshpande N.P."/>
            <person name="Kaakoush N.O."/>
            <person name="Wilkins M.R."/>
            <person name="Mitchell H.M."/>
        </authorList>
    </citation>
    <scope>NUCLEOTIDE SEQUENCE [LARGE SCALE GENOMIC DNA]</scope>
    <source>
        <strain evidence="16 17">ATCC 51562</strain>
    </source>
</reference>
<dbReference type="PANTHER" id="PTHR48109:SF4">
    <property type="entry name" value="DIHYDROOROTATE DEHYDROGENASE (QUINONE), MITOCHONDRIAL"/>
    <property type="match status" value="1"/>
</dbReference>
<dbReference type="PATRIC" id="fig|1242969.3.peg.1867"/>
<evidence type="ECO:0000256" key="6">
    <source>
        <dbReference type="ARBA" id="ARBA00012791"/>
    </source>
</evidence>
<dbReference type="InterPro" id="IPR013785">
    <property type="entry name" value="Aldolase_TIM"/>
</dbReference>
<dbReference type="InterPro" id="IPR050074">
    <property type="entry name" value="DHO_dehydrogenase"/>
</dbReference>
<evidence type="ECO:0000256" key="1">
    <source>
        <dbReference type="ARBA" id="ARBA00001917"/>
    </source>
</evidence>
<dbReference type="InterPro" id="IPR005719">
    <property type="entry name" value="Dihydroorotate_DH_2"/>
</dbReference>
<dbReference type="GO" id="GO:0005737">
    <property type="term" value="C:cytoplasm"/>
    <property type="evidence" value="ECO:0007669"/>
    <property type="project" value="InterPro"/>
</dbReference>
<dbReference type="InterPro" id="IPR001295">
    <property type="entry name" value="Dihydroorotate_DH_CS"/>
</dbReference>
<dbReference type="GO" id="GO:0044205">
    <property type="term" value="P:'de novo' UMP biosynthetic process"/>
    <property type="evidence" value="ECO:0007669"/>
    <property type="project" value="UniProtKB-UniPathway"/>
</dbReference>
<evidence type="ECO:0000259" key="15">
    <source>
        <dbReference type="Pfam" id="PF01180"/>
    </source>
</evidence>